<dbReference type="Proteomes" id="UP001470230">
    <property type="component" value="Unassembled WGS sequence"/>
</dbReference>
<keyword evidence="2" id="KW-1185">Reference proteome</keyword>
<reference evidence="1 2" key="1">
    <citation type="submission" date="2024-04" db="EMBL/GenBank/DDBJ databases">
        <title>Tritrichomonas musculus Genome.</title>
        <authorList>
            <person name="Alves-Ferreira E."/>
            <person name="Grigg M."/>
            <person name="Lorenzi H."/>
            <person name="Galac M."/>
        </authorList>
    </citation>
    <scope>NUCLEOTIDE SEQUENCE [LARGE SCALE GENOMIC DNA]</scope>
    <source>
        <strain evidence="1 2">EAF2021</strain>
    </source>
</reference>
<accession>A0ABR2GYF2</accession>
<organism evidence="1 2">
    <name type="scientific">Tritrichomonas musculus</name>
    <dbReference type="NCBI Taxonomy" id="1915356"/>
    <lineage>
        <taxon>Eukaryota</taxon>
        <taxon>Metamonada</taxon>
        <taxon>Parabasalia</taxon>
        <taxon>Tritrichomonadida</taxon>
        <taxon>Tritrichomonadidae</taxon>
        <taxon>Tritrichomonas</taxon>
    </lineage>
</organism>
<dbReference type="EMBL" id="JAPFFF010000053">
    <property type="protein sequence ID" value="KAK8838950.1"/>
    <property type="molecule type" value="Genomic_DNA"/>
</dbReference>
<dbReference type="SUPFAM" id="SSF140860">
    <property type="entry name" value="Pseudo ankyrin repeat-like"/>
    <property type="match status" value="1"/>
</dbReference>
<proteinExistence type="predicted"/>
<dbReference type="PANTHER" id="PTHR24159:SF5">
    <property type="entry name" value="ANK_REP_REGION DOMAIN-CONTAINING PROTEIN"/>
    <property type="match status" value="1"/>
</dbReference>
<evidence type="ECO:0008006" key="3">
    <source>
        <dbReference type="Google" id="ProtNLM"/>
    </source>
</evidence>
<dbReference type="PANTHER" id="PTHR24159">
    <property type="match status" value="1"/>
</dbReference>
<name>A0ABR2GYF2_9EUKA</name>
<sequence>MGFQEYLSMMRTIQEIILNFLEEEAKSEENLLILRNKLINLKISDSKYDLFSLLHLISKIGNNYHRFPIFFNKIEKILQLFKEDIKKYFSNSEIFIIFKSNKRILLFLIEQQIVVVDEFIVRKITKTDKYIKAKYPQYFQSEIQSFINEKWFPKYDPKDKKLKCNIWVEELKKGLPENFYEKRKEGENDSQICELIRKDMIAEFVKYITLSNVSLNANVPPSIYETNSLLLKKQTESYQNQGLTLIEYAAFFGSIKILNFLRFKDVELKQSLWTLAIHSQNVKIIQFLEENFVELNDKPYKNVFYESIKCHHNDLANYFISNFLQNDEENTQDTINQCLKYYNFTFLTNESISKSSFSNLCKYDYYLLVDNLMKDKDIDVNQKEIFSIMLI</sequence>
<evidence type="ECO:0000313" key="2">
    <source>
        <dbReference type="Proteomes" id="UP001470230"/>
    </source>
</evidence>
<gene>
    <name evidence="1" type="ORF">M9Y10_032410</name>
</gene>
<comment type="caution">
    <text evidence="1">The sequence shown here is derived from an EMBL/GenBank/DDBJ whole genome shotgun (WGS) entry which is preliminary data.</text>
</comment>
<evidence type="ECO:0000313" key="1">
    <source>
        <dbReference type="EMBL" id="KAK8838950.1"/>
    </source>
</evidence>
<protein>
    <recommendedName>
        <fullName evidence="3">DUF3447 domain-containing protein</fullName>
    </recommendedName>
</protein>